<dbReference type="SUPFAM" id="SSF53756">
    <property type="entry name" value="UDP-Glycosyltransferase/glycogen phosphorylase"/>
    <property type="match status" value="1"/>
</dbReference>
<evidence type="ECO:0000313" key="3">
    <source>
        <dbReference type="EMBL" id="QUE50333.1"/>
    </source>
</evidence>
<dbReference type="KEGG" id="lamb:KBB96_15840"/>
<dbReference type="InterPro" id="IPR051199">
    <property type="entry name" value="LPS_LOS_Heptosyltrfase"/>
</dbReference>
<sequence>MSDAGQSMLVTAPERWDEVCFAVPAIRALVASGLPVTVLCSSAQETFWKTLPGLTLLPYPPKASAGAISTLIAGKFAAAIVWEAGVSADACAKAGIPRRTGPGGDKALVKRLTDPMPLPAPGPIEHRVRHYLALVEAMGIDTRVAAYFEPADLGIAREPDNVLLAPDSDYGRSHEWPLDRWEAVGRSLLESGARITVTGSGGLTAKLAKTLEARTADLPLSGDALPLLAAYERVIAADGSLPHLAAHAGATCVVLFGPNEPAWKRPLGKRHTVLRQHVECSPCFSPKCAMDLRCQNELELARVLAAVK</sequence>
<evidence type="ECO:0000256" key="2">
    <source>
        <dbReference type="ARBA" id="ARBA00022679"/>
    </source>
</evidence>
<dbReference type="EMBL" id="CP073100">
    <property type="protein sequence ID" value="QUE50333.1"/>
    <property type="molecule type" value="Genomic_DNA"/>
</dbReference>
<evidence type="ECO:0000256" key="1">
    <source>
        <dbReference type="ARBA" id="ARBA00022676"/>
    </source>
</evidence>
<dbReference type="PANTHER" id="PTHR30160">
    <property type="entry name" value="TETRAACYLDISACCHARIDE 4'-KINASE-RELATED"/>
    <property type="match status" value="1"/>
</dbReference>
<dbReference type="RefSeq" id="WP_211630473.1">
    <property type="nucleotide sequence ID" value="NZ_CP073100.1"/>
</dbReference>
<dbReference type="AlphaFoldDB" id="A0A975G7P4"/>
<dbReference type="Pfam" id="PF01075">
    <property type="entry name" value="Glyco_transf_9"/>
    <property type="match status" value="1"/>
</dbReference>
<name>A0A975G7P4_9BACT</name>
<protein>
    <recommendedName>
        <fullName evidence="5">Glycosyltransferase family 9 protein</fullName>
    </recommendedName>
</protein>
<dbReference type="InterPro" id="IPR002201">
    <property type="entry name" value="Glyco_trans_9"/>
</dbReference>
<evidence type="ECO:0000313" key="4">
    <source>
        <dbReference type="Proteomes" id="UP000676169"/>
    </source>
</evidence>
<dbReference type="Gene3D" id="3.40.50.2000">
    <property type="entry name" value="Glycogen Phosphorylase B"/>
    <property type="match status" value="2"/>
</dbReference>
<keyword evidence="1" id="KW-0328">Glycosyltransferase</keyword>
<keyword evidence="2" id="KW-0808">Transferase</keyword>
<keyword evidence="4" id="KW-1185">Reference proteome</keyword>
<dbReference type="GO" id="GO:0005829">
    <property type="term" value="C:cytosol"/>
    <property type="evidence" value="ECO:0007669"/>
    <property type="project" value="TreeGrafter"/>
</dbReference>
<accession>A0A975G7P4</accession>
<proteinExistence type="predicted"/>
<gene>
    <name evidence="3" type="ORF">KBB96_15840</name>
</gene>
<reference evidence="3" key="1">
    <citation type="submission" date="2021-04" db="EMBL/GenBank/DDBJ databases">
        <title>Luteolibacter sp. 32A isolated from the skin of an Anderson's salamander (Ambystoma andersonii).</title>
        <authorList>
            <person name="Spergser J."/>
            <person name="Busse H.-J."/>
        </authorList>
    </citation>
    <scope>NUCLEOTIDE SEQUENCE</scope>
    <source>
        <strain evidence="3">32A</strain>
    </source>
</reference>
<dbReference type="GO" id="GO:0009244">
    <property type="term" value="P:lipopolysaccharide core region biosynthetic process"/>
    <property type="evidence" value="ECO:0007669"/>
    <property type="project" value="TreeGrafter"/>
</dbReference>
<dbReference type="PANTHER" id="PTHR30160:SF1">
    <property type="entry name" value="LIPOPOLYSACCHARIDE 1,2-N-ACETYLGLUCOSAMINETRANSFERASE-RELATED"/>
    <property type="match status" value="1"/>
</dbReference>
<dbReference type="Proteomes" id="UP000676169">
    <property type="component" value="Chromosome"/>
</dbReference>
<evidence type="ECO:0008006" key="5">
    <source>
        <dbReference type="Google" id="ProtNLM"/>
    </source>
</evidence>
<organism evidence="3 4">
    <name type="scientific">Luteolibacter ambystomatis</name>
    <dbReference type="NCBI Taxonomy" id="2824561"/>
    <lineage>
        <taxon>Bacteria</taxon>
        <taxon>Pseudomonadati</taxon>
        <taxon>Verrucomicrobiota</taxon>
        <taxon>Verrucomicrobiia</taxon>
        <taxon>Verrucomicrobiales</taxon>
        <taxon>Verrucomicrobiaceae</taxon>
        <taxon>Luteolibacter</taxon>
    </lineage>
</organism>
<dbReference type="GO" id="GO:0008713">
    <property type="term" value="F:ADP-heptose-lipopolysaccharide heptosyltransferase activity"/>
    <property type="evidence" value="ECO:0007669"/>
    <property type="project" value="TreeGrafter"/>
</dbReference>